<dbReference type="InterPro" id="IPR011978">
    <property type="entry name" value="YgfB-like"/>
</dbReference>
<sequence length="223" mass="24010">MQAGDGRGCLQMELEFDPAAASGACIDEAGVQRLKALLEQHAVPQGGMSLEMVDGFFSALQVAPQSSPPGKFLPRVCGDAPWPDAASLEEVSRLLSGLWRLIEQRLAIDPDGGEGSFMPLLSFPAGLPDDDEGFQEALAQFEFPLGAAWAGGFLHAVQLEQPSWATLEQKFDEVAISLSHLFRLVTLQGDDAHPAPDGRERIALMATMPYVLRALKALRDAKL</sequence>
<reference evidence="1 2" key="1">
    <citation type="submission" date="2020-09" db="EMBL/GenBank/DDBJ databases">
        <title>Pseudoxanthomonas sp. CAU 1598 isolated from sand of Yaerae Beach.</title>
        <authorList>
            <person name="Kim W."/>
        </authorList>
    </citation>
    <scope>NUCLEOTIDE SEQUENCE [LARGE SCALE GENOMIC DNA]</scope>
    <source>
        <strain evidence="1 2">CAU 1598</strain>
    </source>
</reference>
<dbReference type="NCBIfam" id="TIGR02292">
    <property type="entry name" value="ygfB_yecA"/>
    <property type="match status" value="1"/>
</dbReference>
<dbReference type="InterPro" id="IPR036255">
    <property type="entry name" value="YgfB-like_sf"/>
</dbReference>
<organism evidence="1 2">
    <name type="scientific">Pseudomarimonas arenosa</name>
    <dbReference type="NCBI Taxonomy" id="2774145"/>
    <lineage>
        <taxon>Bacteria</taxon>
        <taxon>Pseudomonadati</taxon>
        <taxon>Pseudomonadota</taxon>
        <taxon>Gammaproteobacteria</taxon>
        <taxon>Lysobacterales</taxon>
        <taxon>Lysobacteraceae</taxon>
        <taxon>Pseudomarimonas</taxon>
    </lineage>
</organism>
<dbReference type="EMBL" id="JACYTR010000011">
    <property type="protein sequence ID" value="MBD8525690.1"/>
    <property type="molecule type" value="Genomic_DNA"/>
</dbReference>
<dbReference type="Pfam" id="PF03695">
    <property type="entry name" value="UPF0149"/>
    <property type="match status" value="1"/>
</dbReference>
<comment type="caution">
    <text evidence="1">The sequence shown here is derived from an EMBL/GenBank/DDBJ whole genome shotgun (WGS) entry which is preliminary data.</text>
</comment>
<evidence type="ECO:0000313" key="2">
    <source>
        <dbReference type="Proteomes" id="UP000613768"/>
    </source>
</evidence>
<name>A0AAW3ZHX7_9GAMM</name>
<protein>
    <submittedName>
        <fullName evidence="1">UPF0149 family protein</fullName>
    </submittedName>
</protein>
<dbReference type="AlphaFoldDB" id="A0AAW3ZHX7"/>
<dbReference type="RefSeq" id="WP_192029036.1">
    <property type="nucleotide sequence ID" value="NZ_JACYTR010000011.1"/>
</dbReference>
<accession>A0AAW3ZHX7</accession>
<gene>
    <name evidence="1" type="ORF">IFO71_08035</name>
</gene>
<dbReference type="SUPFAM" id="SSF101327">
    <property type="entry name" value="YgfB-like"/>
    <property type="match status" value="1"/>
</dbReference>
<dbReference type="Gene3D" id="1.20.120.740">
    <property type="entry name" value="YgfB uncharacterised protein family UPF0149, PF03695"/>
    <property type="match status" value="1"/>
</dbReference>
<proteinExistence type="predicted"/>
<keyword evidence="2" id="KW-1185">Reference proteome</keyword>
<evidence type="ECO:0000313" key="1">
    <source>
        <dbReference type="EMBL" id="MBD8525690.1"/>
    </source>
</evidence>
<dbReference type="Proteomes" id="UP000613768">
    <property type="component" value="Unassembled WGS sequence"/>
</dbReference>